<dbReference type="PANTHER" id="PTHR38461">
    <property type="entry name" value="4-DEOXY-L-THREO-5-HEXOSULOSE-URONATE KETOL-ISOMERASE"/>
    <property type="match status" value="1"/>
</dbReference>
<keyword evidence="3 6" id="KW-0479">Metal-binding</keyword>
<dbReference type="EC" id="5.3.1.17" evidence="6"/>
<dbReference type="Gene3D" id="2.60.120.10">
    <property type="entry name" value="Jelly Rolls"/>
    <property type="match status" value="1"/>
</dbReference>
<evidence type="ECO:0000256" key="6">
    <source>
        <dbReference type="HAMAP-Rule" id="MF_00687"/>
    </source>
</evidence>
<comment type="similarity">
    <text evidence="2 6">Belongs to the KduI family.</text>
</comment>
<dbReference type="EMBL" id="AQPN01000078">
    <property type="protein sequence ID" value="EOR94756.1"/>
    <property type="molecule type" value="Genomic_DNA"/>
</dbReference>
<comment type="caution">
    <text evidence="7">The sequence shown here is derived from an EMBL/GenBank/DDBJ whole genome shotgun (WGS) entry which is preliminary data.</text>
</comment>
<dbReference type="HAMAP" id="MF_00687">
    <property type="entry name" value="KduI"/>
    <property type="match status" value="1"/>
</dbReference>
<dbReference type="STRING" id="1150600.ADIARSV_2130"/>
<dbReference type="InterPro" id="IPR021120">
    <property type="entry name" value="KduI/IolB_isomerase"/>
</dbReference>
<dbReference type="RefSeq" id="WP_016195364.1">
    <property type="nucleotide sequence ID" value="NZ_AQPN01000078.1"/>
</dbReference>
<dbReference type="Gene3D" id="2.60.120.520">
    <property type="entry name" value="pectin degrading enzyme 5-keto 4- deoxyuronate isomerase, domain 1"/>
    <property type="match status" value="1"/>
</dbReference>
<keyword evidence="5 6" id="KW-0413">Isomerase</keyword>
<comment type="cofactor">
    <cofactor evidence="6">
        <name>Zn(2+)</name>
        <dbReference type="ChEBI" id="CHEBI:29105"/>
    </cofactor>
    <text evidence="6">Binds 1 zinc ion per subunit.</text>
</comment>
<dbReference type="GO" id="GO:0019698">
    <property type="term" value="P:D-galacturonate catabolic process"/>
    <property type="evidence" value="ECO:0007669"/>
    <property type="project" value="TreeGrafter"/>
</dbReference>
<dbReference type="SUPFAM" id="SSF51182">
    <property type="entry name" value="RmlC-like cupins"/>
    <property type="match status" value="1"/>
</dbReference>
<feature type="binding site" evidence="6">
    <location>
        <position position="245"/>
    </location>
    <ligand>
        <name>Zn(2+)</name>
        <dbReference type="ChEBI" id="CHEBI:29105"/>
    </ligand>
</feature>
<reference evidence="7 8" key="1">
    <citation type="journal article" date="2013" name="Genome Announc.">
        <title>Draft Genome Sequence of Arcticibacter svalbardensis Strain MN12-7T, a Member of the Family Sphingobacteriaceae Isolated from an Arctic Soil Sample.</title>
        <authorList>
            <person name="Shivaji S."/>
            <person name="Ara S."/>
            <person name="Prasad S."/>
            <person name="Manasa B.P."/>
            <person name="Begum Z."/>
            <person name="Singh A."/>
            <person name="Kumar Pinnaka A."/>
        </authorList>
    </citation>
    <scope>NUCLEOTIDE SEQUENCE [LARGE SCALE GENOMIC DNA]</scope>
    <source>
        <strain evidence="7 8">MN12-7</strain>
    </source>
</reference>
<dbReference type="InterPro" id="IPR007045">
    <property type="entry name" value="KduI"/>
</dbReference>
<dbReference type="GO" id="GO:0008270">
    <property type="term" value="F:zinc ion binding"/>
    <property type="evidence" value="ECO:0007669"/>
    <property type="project" value="UniProtKB-UniRule"/>
</dbReference>
<feature type="binding site" evidence="6">
    <location>
        <position position="196"/>
    </location>
    <ligand>
        <name>Zn(2+)</name>
        <dbReference type="ChEBI" id="CHEBI:29105"/>
    </ligand>
</feature>
<comment type="pathway">
    <text evidence="6">Glycan metabolism; pectin degradation; 2-dehydro-3-deoxy-D-gluconate from pectin: step 4/5.</text>
</comment>
<accession>R9GSS2</accession>
<evidence type="ECO:0000256" key="3">
    <source>
        <dbReference type="ARBA" id="ARBA00022723"/>
    </source>
</evidence>
<organism evidence="7 8">
    <name type="scientific">Arcticibacter svalbardensis MN12-7</name>
    <dbReference type="NCBI Taxonomy" id="1150600"/>
    <lineage>
        <taxon>Bacteria</taxon>
        <taxon>Pseudomonadati</taxon>
        <taxon>Bacteroidota</taxon>
        <taxon>Sphingobacteriia</taxon>
        <taxon>Sphingobacteriales</taxon>
        <taxon>Sphingobacteriaceae</taxon>
        <taxon>Arcticibacter</taxon>
    </lineage>
</organism>
<dbReference type="CDD" id="cd20294">
    <property type="entry name" value="cupin_KduI_N"/>
    <property type="match status" value="1"/>
</dbReference>
<dbReference type="Pfam" id="PF04962">
    <property type="entry name" value="KduI"/>
    <property type="match status" value="1"/>
</dbReference>
<dbReference type="PIRSF" id="PIRSF006625">
    <property type="entry name" value="KduI"/>
    <property type="match status" value="1"/>
</dbReference>
<dbReference type="GO" id="GO:0042840">
    <property type="term" value="P:D-glucuronate catabolic process"/>
    <property type="evidence" value="ECO:0007669"/>
    <property type="project" value="TreeGrafter"/>
</dbReference>
<dbReference type="PATRIC" id="fig|1150600.3.peg.2104"/>
<feature type="binding site" evidence="6">
    <location>
        <position position="198"/>
    </location>
    <ligand>
        <name>Zn(2+)</name>
        <dbReference type="ChEBI" id="CHEBI:29105"/>
    </ligand>
</feature>
<dbReference type="AlphaFoldDB" id="R9GSS2"/>
<dbReference type="InterPro" id="IPR011051">
    <property type="entry name" value="RmlC_Cupin_sf"/>
</dbReference>
<keyword evidence="8" id="KW-1185">Reference proteome</keyword>
<evidence type="ECO:0000313" key="8">
    <source>
        <dbReference type="Proteomes" id="UP000014174"/>
    </source>
</evidence>
<dbReference type="PANTHER" id="PTHR38461:SF1">
    <property type="entry name" value="4-DEOXY-L-THREO-5-HEXOSULOSE-URONATE KETOL-ISOMERASE"/>
    <property type="match status" value="1"/>
</dbReference>
<dbReference type="GO" id="GO:0008697">
    <property type="term" value="F:4-deoxy-L-threo-5-hexosulose-uronate ketol-isomerase activity"/>
    <property type="evidence" value="ECO:0007669"/>
    <property type="project" value="UniProtKB-UniRule"/>
</dbReference>
<dbReference type="InterPro" id="IPR027449">
    <property type="entry name" value="KduI_N"/>
</dbReference>
<protein>
    <recommendedName>
        <fullName evidence="6">4-deoxy-L-threo-5-hexosulose-uronate ketol-isomerase</fullName>
        <ecNumber evidence="6">5.3.1.17</ecNumber>
    </recommendedName>
    <alternativeName>
        <fullName evidence="6">5-keto-4-deoxyuronate isomerase</fullName>
    </alternativeName>
    <alternativeName>
        <fullName evidence="6">DKI isomerase</fullName>
    </alternativeName>
</protein>
<comment type="catalytic activity">
    <reaction evidence="1 6">
        <text>5-dehydro-4-deoxy-D-glucuronate = 3-deoxy-D-glycero-2,5-hexodiulosonate</text>
        <dbReference type="Rhea" id="RHEA:23896"/>
        <dbReference type="ChEBI" id="CHEBI:17117"/>
        <dbReference type="ChEBI" id="CHEBI:29071"/>
        <dbReference type="EC" id="5.3.1.17"/>
    </reaction>
</comment>
<evidence type="ECO:0000256" key="2">
    <source>
        <dbReference type="ARBA" id="ARBA00008086"/>
    </source>
</evidence>
<sequence>MIMNQRYAQSPKEVATLGTAELRASFLLEDLMQLGQFNFTYSHYDRAITGSVVPVDKPLELPGYENLRSDFFLQRRELGIINVGGAGTVNIDGTVYEVNKLDAVYVGKGSVSVVFSSNVATDPAKFFLYSVPAHKEYPHQLIKKENAIPTTIGSKDTANERTIYKYIHLEGAKSCQLVMGLTVLSTGCVWNTMPAHVHDRRMESYFYFDVPAGQVVFHLMGQPQETRHVVVQNHQAIISPPWSIHSGGGTSNYGFIWAMAGENLVYSDMDAVAINELR</sequence>
<dbReference type="eggNOG" id="COG3717">
    <property type="taxonomic scope" value="Bacteria"/>
</dbReference>
<name>R9GSS2_9SPHI</name>
<dbReference type="CDD" id="cd20491">
    <property type="entry name" value="cupin_KduI_C"/>
    <property type="match status" value="1"/>
</dbReference>
<evidence type="ECO:0000256" key="5">
    <source>
        <dbReference type="ARBA" id="ARBA00023235"/>
    </source>
</evidence>
<evidence type="ECO:0000313" key="7">
    <source>
        <dbReference type="EMBL" id="EOR94756.1"/>
    </source>
</evidence>
<gene>
    <name evidence="6" type="primary">kduI</name>
    <name evidence="7" type="ORF">ADIARSV_2130</name>
</gene>
<evidence type="ECO:0000256" key="1">
    <source>
        <dbReference type="ARBA" id="ARBA00000552"/>
    </source>
</evidence>
<dbReference type="InterPro" id="IPR014710">
    <property type="entry name" value="RmlC-like_jellyroll"/>
</dbReference>
<feature type="binding site" evidence="6">
    <location>
        <position position="203"/>
    </location>
    <ligand>
        <name>Zn(2+)</name>
        <dbReference type="ChEBI" id="CHEBI:29105"/>
    </ligand>
</feature>
<comment type="function">
    <text evidence="6">Catalyzes the isomerization of 5-dehydro-4-deoxy-D-glucuronate to 3-deoxy-D-glycero-2,5-hexodiulosonate.</text>
</comment>
<evidence type="ECO:0000256" key="4">
    <source>
        <dbReference type="ARBA" id="ARBA00022833"/>
    </source>
</evidence>
<dbReference type="UniPathway" id="UPA00545">
    <property type="reaction ID" value="UER00826"/>
</dbReference>
<dbReference type="Proteomes" id="UP000014174">
    <property type="component" value="Unassembled WGS sequence"/>
</dbReference>
<proteinExistence type="inferred from homology"/>
<dbReference type="NCBIfam" id="NF002091">
    <property type="entry name" value="PRK00924.1"/>
    <property type="match status" value="1"/>
</dbReference>
<dbReference type="GO" id="GO:0045490">
    <property type="term" value="P:pectin catabolic process"/>
    <property type="evidence" value="ECO:0007669"/>
    <property type="project" value="UniProtKB-UniRule"/>
</dbReference>
<keyword evidence="4 6" id="KW-0862">Zinc</keyword>